<dbReference type="SUPFAM" id="SSF46689">
    <property type="entry name" value="Homeodomain-like"/>
    <property type="match status" value="1"/>
</dbReference>
<dbReference type="Proteomes" id="UP000234845">
    <property type="component" value="Unassembled WGS sequence"/>
</dbReference>
<gene>
    <name evidence="2" type="ORF">CWI75_13280</name>
</gene>
<evidence type="ECO:0000313" key="3">
    <source>
        <dbReference type="Proteomes" id="UP000234845"/>
    </source>
</evidence>
<dbReference type="AlphaFoldDB" id="A0A2N5Y117"/>
<dbReference type="RefSeq" id="WP_101521984.1">
    <property type="nucleotide sequence ID" value="NZ_PKLZ01000009.1"/>
</dbReference>
<dbReference type="InterPro" id="IPR032877">
    <property type="entry name" value="Transposase_HTH"/>
</dbReference>
<dbReference type="GO" id="GO:0003677">
    <property type="term" value="F:DNA binding"/>
    <property type="evidence" value="ECO:0007669"/>
    <property type="project" value="InterPro"/>
</dbReference>
<evidence type="ECO:0000313" key="2">
    <source>
        <dbReference type="EMBL" id="PLW82049.1"/>
    </source>
</evidence>
<accession>A0A2N5Y117</accession>
<reference evidence="3" key="1">
    <citation type="submission" date="2017-11" db="EMBL/GenBank/DDBJ databases">
        <title>The draft genome sequence of Chromatocurvus sp. F02.</title>
        <authorList>
            <person name="Du Z.-J."/>
            <person name="Chang Y.-Q."/>
        </authorList>
    </citation>
    <scope>NUCLEOTIDE SEQUENCE [LARGE SCALE GENOMIC DNA]</scope>
    <source>
        <strain evidence="3">F02</strain>
    </source>
</reference>
<dbReference type="InterPro" id="IPR009057">
    <property type="entry name" value="Homeodomain-like_sf"/>
</dbReference>
<evidence type="ECO:0000259" key="1">
    <source>
        <dbReference type="Pfam" id="PF13542"/>
    </source>
</evidence>
<comment type="caution">
    <text evidence="2">The sequence shown here is derived from an EMBL/GenBank/DDBJ whole genome shotgun (WGS) entry which is preliminary data.</text>
</comment>
<protein>
    <recommendedName>
        <fullName evidence="1">Transposase IS204/IS1001/IS1096/IS1165 helix-turn-helix domain-containing protein</fullName>
    </recommendedName>
</protein>
<name>A0A2N5Y117_9GAMM</name>
<dbReference type="GO" id="GO:0004803">
    <property type="term" value="F:transposase activity"/>
    <property type="evidence" value="ECO:0007669"/>
    <property type="project" value="InterPro"/>
</dbReference>
<dbReference type="GO" id="GO:0006313">
    <property type="term" value="P:DNA transposition"/>
    <property type="evidence" value="ECO:0007669"/>
    <property type="project" value="InterPro"/>
</dbReference>
<dbReference type="EMBL" id="PKLZ01000009">
    <property type="protein sequence ID" value="PLW82049.1"/>
    <property type="molecule type" value="Genomic_DNA"/>
</dbReference>
<sequence length="121" mass="13650">MDHEAPPPRIIQPRRRHSRAFKEQVLAECLHSGESIAGVALRHGINANLIHKWRHARQRDANNEFLRLPVPGSQVPAVSPAPSNAADRIRLEVSVGHSHITVYWQIGRLPQSVEWLKALTQ</sequence>
<organism evidence="2 3">
    <name type="scientific">Kineobactrum sediminis</name>
    <dbReference type="NCBI Taxonomy" id="1905677"/>
    <lineage>
        <taxon>Bacteria</taxon>
        <taxon>Pseudomonadati</taxon>
        <taxon>Pseudomonadota</taxon>
        <taxon>Gammaproteobacteria</taxon>
        <taxon>Cellvibrionales</taxon>
        <taxon>Halieaceae</taxon>
        <taxon>Kineobactrum</taxon>
    </lineage>
</organism>
<dbReference type="Pfam" id="PF13542">
    <property type="entry name" value="HTH_Tnp_ISL3"/>
    <property type="match status" value="1"/>
</dbReference>
<feature type="domain" description="Transposase IS204/IS1001/IS1096/IS1165 helix-turn-helix" evidence="1">
    <location>
        <begin position="10"/>
        <end position="52"/>
    </location>
</feature>
<dbReference type="OrthoDB" id="9800877at2"/>
<keyword evidence="3" id="KW-1185">Reference proteome</keyword>
<proteinExistence type="predicted"/>